<dbReference type="PANTHER" id="PTHR30250:SF11">
    <property type="entry name" value="O-ANTIGEN TRANSPORTER-RELATED"/>
    <property type="match status" value="1"/>
</dbReference>
<feature type="transmembrane region" description="Helical" evidence="6">
    <location>
        <begin position="60"/>
        <end position="82"/>
    </location>
</feature>
<protein>
    <recommendedName>
        <fullName evidence="9">Polysaccharide biosynthesis protein</fullName>
    </recommendedName>
</protein>
<evidence type="ECO:0000256" key="1">
    <source>
        <dbReference type="ARBA" id="ARBA00004651"/>
    </source>
</evidence>
<evidence type="ECO:0000256" key="6">
    <source>
        <dbReference type="SAM" id="Phobius"/>
    </source>
</evidence>
<evidence type="ECO:0000313" key="7">
    <source>
        <dbReference type="EMBL" id="PPL20221.1"/>
    </source>
</evidence>
<feature type="transmembrane region" description="Helical" evidence="6">
    <location>
        <begin position="151"/>
        <end position="175"/>
    </location>
</feature>
<keyword evidence="3 6" id="KW-0812">Transmembrane</keyword>
<organism evidence="7 8">
    <name type="scientific">Microterricola pindariensis</name>
    <dbReference type="NCBI Taxonomy" id="478010"/>
    <lineage>
        <taxon>Bacteria</taxon>
        <taxon>Bacillati</taxon>
        <taxon>Actinomycetota</taxon>
        <taxon>Actinomycetes</taxon>
        <taxon>Micrococcales</taxon>
        <taxon>Microbacteriaceae</taxon>
        <taxon>Microterricola</taxon>
    </lineage>
</organism>
<feature type="transmembrane region" description="Helical" evidence="6">
    <location>
        <begin position="12"/>
        <end position="35"/>
    </location>
</feature>
<dbReference type="InterPro" id="IPR050833">
    <property type="entry name" value="Poly_Biosynth_Transport"/>
</dbReference>
<feature type="transmembrane region" description="Helical" evidence="6">
    <location>
        <begin position="336"/>
        <end position="356"/>
    </location>
</feature>
<reference evidence="7 8" key="1">
    <citation type="journal article" date="2008" name="Int. J. Syst. Evol. Microbiol.">
        <title>Leifsonia pindariensis sp. nov., isolated from the Pindari glacier of the Indian Himalayas, and emended description of the genus Leifsonia.</title>
        <authorList>
            <person name="Reddy G.S."/>
            <person name="Prabagaran S.R."/>
            <person name="Shivaji S."/>
        </authorList>
    </citation>
    <scope>NUCLEOTIDE SEQUENCE [LARGE SCALE GENOMIC DNA]</scope>
    <source>
        <strain evidence="7 8">PON 10</strain>
    </source>
</reference>
<dbReference type="Proteomes" id="UP000237755">
    <property type="component" value="Unassembled WGS sequence"/>
</dbReference>
<evidence type="ECO:0000256" key="2">
    <source>
        <dbReference type="ARBA" id="ARBA00022475"/>
    </source>
</evidence>
<evidence type="ECO:0000256" key="4">
    <source>
        <dbReference type="ARBA" id="ARBA00022989"/>
    </source>
</evidence>
<sequence>MVTFFAYQALAGAGYVVFAAFWSALFLVVGVLFGLQQESTRATAEALRDADRPSRRQSSLWIFGAGAGLIVGAIVLVSSVLWAPDSLGQENTGLALQVALGSAANAVVATMSGALAGSQRWRLLAAVIFLDGILRLAAVSLVLSVSDDLNLLAWAVVLPFPLAIGTVFCFAPGVLRRLGHSPLRYRTLAVNSVHTVIAASATAILINGFPLVLAFYGQGSDKDVLADLMFAIMLTRAPILVPLMALQSYLVTRFTNDRAALWAFLLKAMGAVAAVMALLGAATWLWGLWAFQTFINESFTLPTAALVPLVVSSGFIGILCVTGPALLALGRHRAYAAGWVAASAVALAVLFVPIPIEFRAPLALSLGPIVGIIWHLLAIRHGLRAQRRP</sequence>
<dbReference type="PANTHER" id="PTHR30250">
    <property type="entry name" value="PST FAMILY PREDICTED COLANIC ACID TRANSPORTER"/>
    <property type="match status" value="1"/>
</dbReference>
<feature type="transmembrane region" description="Helical" evidence="6">
    <location>
        <begin position="94"/>
        <end position="116"/>
    </location>
</feature>
<comment type="caution">
    <text evidence="7">The sequence shown here is derived from an EMBL/GenBank/DDBJ whole genome shotgun (WGS) entry which is preliminary data.</text>
</comment>
<evidence type="ECO:0000313" key="8">
    <source>
        <dbReference type="Proteomes" id="UP000237755"/>
    </source>
</evidence>
<feature type="transmembrane region" description="Helical" evidence="6">
    <location>
        <begin position="362"/>
        <end position="379"/>
    </location>
</feature>
<dbReference type="EMBL" id="MPZN01000004">
    <property type="protein sequence ID" value="PPL20221.1"/>
    <property type="molecule type" value="Genomic_DNA"/>
</dbReference>
<keyword evidence="4 6" id="KW-1133">Transmembrane helix</keyword>
<feature type="transmembrane region" description="Helical" evidence="6">
    <location>
        <begin position="264"/>
        <end position="286"/>
    </location>
</feature>
<keyword evidence="8" id="KW-1185">Reference proteome</keyword>
<feature type="transmembrane region" description="Helical" evidence="6">
    <location>
        <begin position="228"/>
        <end position="252"/>
    </location>
</feature>
<feature type="transmembrane region" description="Helical" evidence="6">
    <location>
        <begin position="123"/>
        <end position="145"/>
    </location>
</feature>
<feature type="transmembrane region" description="Helical" evidence="6">
    <location>
        <begin position="196"/>
        <end position="216"/>
    </location>
</feature>
<gene>
    <name evidence="7" type="ORF">GY24_02420</name>
</gene>
<evidence type="ECO:0000256" key="5">
    <source>
        <dbReference type="ARBA" id="ARBA00023136"/>
    </source>
</evidence>
<evidence type="ECO:0008006" key="9">
    <source>
        <dbReference type="Google" id="ProtNLM"/>
    </source>
</evidence>
<evidence type="ECO:0000256" key="3">
    <source>
        <dbReference type="ARBA" id="ARBA00022692"/>
    </source>
</evidence>
<comment type="subcellular location">
    <subcellularLocation>
        <location evidence="1">Cell membrane</location>
        <topology evidence="1">Multi-pass membrane protein</topology>
    </subcellularLocation>
</comment>
<keyword evidence="2" id="KW-1003">Cell membrane</keyword>
<proteinExistence type="predicted"/>
<keyword evidence="5 6" id="KW-0472">Membrane</keyword>
<feature type="transmembrane region" description="Helical" evidence="6">
    <location>
        <begin position="306"/>
        <end position="329"/>
    </location>
</feature>
<accession>A0ABX5AZ91</accession>
<name>A0ABX5AZ91_9MICO</name>